<gene>
    <name evidence="1" type="ORF">MW290_00875</name>
</gene>
<keyword evidence="2" id="KW-1185">Reference proteome</keyword>
<evidence type="ECO:0000313" key="1">
    <source>
        <dbReference type="EMBL" id="URI07211.1"/>
    </source>
</evidence>
<sequence length="141" mass="14312">MLNASFASLPGIDAAGMGGATPALRAGYGLSLADVGAFAQAMSRAQGAAAGSPVTVQPAAHTQAPGRGMQALFKPLEAINAQASGLQQAADAAVAGGQPMSPGQMVQLTVRCHEFMFHCQLMSNAANRTSDGLQQLFRQQA</sequence>
<reference evidence="1" key="1">
    <citation type="submission" date="2022-05" db="EMBL/GenBank/DDBJ databases">
        <title>An RpoN-dependent PEP-CTERM gene is involved in floc formation of an Aquincola tertiaricarbonis strain.</title>
        <authorList>
            <person name="Qiu D."/>
            <person name="Xia M."/>
        </authorList>
    </citation>
    <scope>NUCLEOTIDE SEQUENCE</scope>
    <source>
        <strain evidence="1">RN12</strain>
    </source>
</reference>
<dbReference type="Proteomes" id="UP001056201">
    <property type="component" value="Chromosome 1"/>
</dbReference>
<evidence type="ECO:0000313" key="2">
    <source>
        <dbReference type="Proteomes" id="UP001056201"/>
    </source>
</evidence>
<dbReference type="EMBL" id="CP097635">
    <property type="protein sequence ID" value="URI07211.1"/>
    <property type="molecule type" value="Genomic_DNA"/>
</dbReference>
<proteinExistence type="predicted"/>
<organism evidence="1 2">
    <name type="scientific">Aquincola tertiaricarbonis</name>
    <dbReference type="NCBI Taxonomy" id="391953"/>
    <lineage>
        <taxon>Bacteria</taxon>
        <taxon>Pseudomonadati</taxon>
        <taxon>Pseudomonadota</taxon>
        <taxon>Betaproteobacteria</taxon>
        <taxon>Burkholderiales</taxon>
        <taxon>Sphaerotilaceae</taxon>
        <taxon>Aquincola</taxon>
    </lineage>
</organism>
<protein>
    <submittedName>
        <fullName evidence="1">Uncharacterized protein</fullName>
    </submittedName>
</protein>
<dbReference type="RefSeq" id="WP_250195476.1">
    <property type="nucleotide sequence ID" value="NZ_CP097635.1"/>
</dbReference>
<accession>A0ABY4S5Q1</accession>
<name>A0ABY4S5Q1_AQUTE</name>